<dbReference type="InterPro" id="IPR050188">
    <property type="entry name" value="RluA_PseudoU_synthase"/>
</dbReference>
<reference evidence="3" key="2">
    <citation type="submission" date="2020-12" db="EMBL/GenBank/DDBJ databases">
        <title>New Spironucleus salmonicida genome in near-complete chromosomes.</title>
        <authorList>
            <person name="Xu F."/>
            <person name="Kurt Z."/>
            <person name="Jimenez-Gonzalez A."/>
            <person name="Astvaldsson A."/>
            <person name="Andersson J.O."/>
            <person name="Svard S.G."/>
        </authorList>
    </citation>
    <scope>NUCLEOTIDE SEQUENCE</scope>
    <source>
        <strain evidence="3">ATCC 50377</strain>
    </source>
</reference>
<evidence type="ECO:0000259" key="1">
    <source>
        <dbReference type="Pfam" id="PF00849"/>
    </source>
</evidence>
<protein>
    <submittedName>
        <fullName evidence="2">tRNA pseudouridine synthase</fullName>
    </submittedName>
    <submittedName>
        <fullName evidence="3">tRNA pseudouridine32 synthase</fullName>
    </submittedName>
</protein>
<dbReference type="EMBL" id="KI546168">
    <property type="protein sequence ID" value="EST41652.1"/>
    <property type="molecule type" value="Genomic_DNA"/>
</dbReference>
<evidence type="ECO:0000313" key="3">
    <source>
        <dbReference type="EMBL" id="KAH0575537.1"/>
    </source>
</evidence>
<evidence type="ECO:0000313" key="4">
    <source>
        <dbReference type="Proteomes" id="UP000018208"/>
    </source>
</evidence>
<dbReference type="Gene3D" id="3.30.2350.10">
    <property type="entry name" value="Pseudouridine synthase"/>
    <property type="match status" value="1"/>
</dbReference>
<dbReference type="GO" id="GO:0003723">
    <property type="term" value="F:RNA binding"/>
    <property type="evidence" value="ECO:0007669"/>
    <property type="project" value="InterPro"/>
</dbReference>
<evidence type="ECO:0000313" key="2">
    <source>
        <dbReference type="EMBL" id="EST41652.1"/>
    </source>
</evidence>
<dbReference type="InterPro" id="IPR006145">
    <property type="entry name" value="PsdUridine_synth_RsuA/RluA"/>
</dbReference>
<dbReference type="Proteomes" id="UP000018208">
    <property type="component" value="Unassembled WGS sequence"/>
</dbReference>
<dbReference type="Pfam" id="PF00849">
    <property type="entry name" value="PseudoU_synth_2"/>
    <property type="match status" value="1"/>
</dbReference>
<dbReference type="AlphaFoldDB" id="V6LB61"/>
<dbReference type="VEuPathDB" id="GiardiaDB:SS50377_23172"/>
<gene>
    <name evidence="2" type="ORF">SS50377_18738</name>
    <name evidence="3" type="ORF">SS50377_23172</name>
</gene>
<proteinExistence type="predicted"/>
<sequence>MLFVEPYPYVYATYVKQRWLGKSLLFILIQEFSDYSAEYFNVAMKNGIIKLLRRGILISNQEDIIIKDLDIIIHFVHRHESPVFEQPTITDSQLTINNNIIQLVYKPSGMPVHPSSHYQKNSLINHINGKFINRLDKLVAGSMLCCKDAQTAEQVSILFQNRDVIKIYVAQVNNLGNLNGIYAVFNKILEGDQINERSCEQGDFILKLESHEQYLQLKEQKYHSLSIIQVDNNSALCYPVTGRTHQLRIHLQELNCPIINDPLYGGLKEELLKQIHHISPQQTGFDFHKDEFEVLLRERLSQIKGLKYLNIDNIMNQFNFPENVKCWQCGQMSKVQQTDQIFRETNGRYNIINPYSFIQKRIDLQCVFYYINYTKVQGCLPEWFPGNYEVLQKKLLDLLIQ</sequence>
<accession>V6LB61</accession>
<dbReference type="GO" id="GO:0000455">
    <property type="term" value="P:enzyme-directed rRNA pseudouridine synthesis"/>
    <property type="evidence" value="ECO:0007669"/>
    <property type="project" value="TreeGrafter"/>
</dbReference>
<organism evidence="2">
    <name type="scientific">Spironucleus salmonicida</name>
    <dbReference type="NCBI Taxonomy" id="348837"/>
    <lineage>
        <taxon>Eukaryota</taxon>
        <taxon>Metamonada</taxon>
        <taxon>Diplomonadida</taxon>
        <taxon>Hexamitidae</taxon>
        <taxon>Hexamitinae</taxon>
        <taxon>Spironucleus</taxon>
    </lineage>
</organism>
<dbReference type="EMBL" id="AUWU02000003">
    <property type="protein sequence ID" value="KAH0575537.1"/>
    <property type="molecule type" value="Genomic_DNA"/>
</dbReference>
<name>V6LB61_9EUKA</name>
<feature type="domain" description="Pseudouridine synthase RsuA/RluA-like" evidence="1">
    <location>
        <begin position="103"/>
        <end position="252"/>
    </location>
</feature>
<keyword evidence="4" id="KW-1185">Reference proteome</keyword>
<dbReference type="GO" id="GO:0009982">
    <property type="term" value="F:pseudouridine synthase activity"/>
    <property type="evidence" value="ECO:0007669"/>
    <property type="project" value="InterPro"/>
</dbReference>
<dbReference type="PANTHER" id="PTHR21600:SF40">
    <property type="entry name" value="PSEUDOURIDYLATE SYNTHASE RPUSD2"/>
    <property type="match status" value="1"/>
</dbReference>
<dbReference type="PANTHER" id="PTHR21600">
    <property type="entry name" value="MITOCHONDRIAL RNA PSEUDOURIDINE SYNTHASE"/>
    <property type="match status" value="1"/>
</dbReference>
<dbReference type="OrthoDB" id="424794at2759"/>
<reference evidence="2 3" key="1">
    <citation type="journal article" date="2014" name="PLoS Genet.">
        <title>The Genome of Spironucleus salmonicida Highlights a Fish Pathogen Adapted to Fluctuating Environments.</title>
        <authorList>
            <person name="Xu F."/>
            <person name="Jerlstrom-Hultqvist J."/>
            <person name="Einarsson E."/>
            <person name="Astvaldsson A."/>
            <person name="Svard S.G."/>
            <person name="Andersson J.O."/>
        </authorList>
    </citation>
    <scope>NUCLEOTIDE SEQUENCE</scope>
    <source>
        <strain evidence="3">ATCC 50377</strain>
    </source>
</reference>
<dbReference type="SUPFAM" id="SSF55120">
    <property type="entry name" value="Pseudouridine synthase"/>
    <property type="match status" value="1"/>
</dbReference>
<dbReference type="InterPro" id="IPR020103">
    <property type="entry name" value="PsdUridine_synth_cat_dom_sf"/>
</dbReference>